<evidence type="ECO:0000256" key="1">
    <source>
        <dbReference type="ARBA" id="ARBA00007847"/>
    </source>
</evidence>
<reference evidence="3 4" key="1">
    <citation type="submission" date="2019-03" db="EMBL/GenBank/DDBJ databases">
        <title>Genomic Encyclopedia of Type Strains, Phase IV (KMG-IV): sequencing the most valuable type-strain genomes for metagenomic binning, comparative biology and taxonomic classification.</title>
        <authorList>
            <person name="Goeker M."/>
        </authorList>
    </citation>
    <scope>NUCLEOTIDE SEQUENCE [LARGE SCALE GENOMIC DNA]</scope>
    <source>
        <strain evidence="3 4">DSM 25964</strain>
    </source>
</reference>
<accession>A0A4R8M576</accession>
<dbReference type="RefSeq" id="WP_133957780.1">
    <property type="nucleotide sequence ID" value="NZ_SORI01000010.1"/>
</dbReference>
<dbReference type="PANTHER" id="PTHR21198">
    <property type="entry name" value="GLUTAMATE RACEMASE"/>
    <property type="match status" value="1"/>
</dbReference>
<keyword evidence="2" id="KW-0413">Isomerase</keyword>
<organism evidence="3 4">
    <name type="scientific">Aminivibrio pyruvatiphilus</name>
    <dbReference type="NCBI Taxonomy" id="1005740"/>
    <lineage>
        <taxon>Bacteria</taxon>
        <taxon>Thermotogati</taxon>
        <taxon>Synergistota</taxon>
        <taxon>Synergistia</taxon>
        <taxon>Synergistales</taxon>
        <taxon>Aminobacteriaceae</taxon>
        <taxon>Aminivibrio</taxon>
    </lineage>
</organism>
<dbReference type="InterPro" id="IPR004380">
    <property type="entry name" value="Asp_race"/>
</dbReference>
<comment type="similarity">
    <text evidence="1">Belongs to the aspartate/glutamate racemases family.</text>
</comment>
<evidence type="ECO:0000313" key="4">
    <source>
        <dbReference type="Proteomes" id="UP000295066"/>
    </source>
</evidence>
<proteinExistence type="inferred from homology"/>
<dbReference type="SUPFAM" id="SSF53681">
    <property type="entry name" value="Aspartate/glutamate racemase"/>
    <property type="match status" value="2"/>
</dbReference>
<dbReference type="PANTHER" id="PTHR21198:SF7">
    <property type="entry name" value="ASPARTATE-GLUTAMATE RACEMASE FAMILY"/>
    <property type="match status" value="1"/>
</dbReference>
<dbReference type="InterPro" id="IPR015942">
    <property type="entry name" value="Asp/Glu/hydantoin_racemase"/>
</dbReference>
<dbReference type="Proteomes" id="UP000295066">
    <property type="component" value="Unassembled WGS sequence"/>
</dbReference>
<comment type="caution">
    <text evidence="3">The sequence shown here is derived from an EMBL/GenBank/DDBJ whole genome shotgun (WGS) entry which is preliminary data.</text>
</comment>
<dbReference type="NCBIfam" id="TIGR00035">
    <property type="entry name" value="asp_race"/>
    <property type="match status" value="1"/>
</dbReference>
<dbReference type="GO" id="GO:0047661">
    <property type="term" value="F:amino-acid racemase activity"/>
    <property type="evidence" value="ECO:0007669"/>
    <property type="project" value="InterPro"/>
</dbReference>
<dbReference type="EMBL" id="SORI01000010">
    <property type="protein sequence ID" value="TDY59938.1"/>
    <property type="molecule type" value="Genomic_DNA"/>
</dbReference>
<dbReference type="InterPro" id="IPR001920">
    <property type="entry name" value="Asp/Glu_race"/>
</dbReference>
<name>A0A4R8M576_9BACT</name>
<dbReference type="Pfam" id="PF01177">
    <property type="entry name" value="Asp_Glu_race"/>
    <property type="match status" value="1"/>
</dbReference>
<dbReference type="OrthoDB" id="9803739at2"/>
<evidence type="ECO:0000313" key="3">
    <source>
        <dbReference type="EMBL" id="TDY59938.1"/>
    </source>
</evidence>
<keyword evidence="4" id="KW-1185">Reference proteome</keyword>
<dbReference type="AlphaFoldDB" id="A0A4R8M576"/>
<gene>
    <name evidence="3" type="ORF">C8D99_11071</name>
</gene>
<evidence type="ECO:0000256" key="2">
    <source>
        <dbReference type="ARBA" id="ARBA00023235"/>
    </source>
</evidence>
<protein>
    <submittedName>
        <fullName evidence="3">Aspartate racemase</fullName>
    </submittedName>
</protein>
<dbReference type="Gene3D" id="3.40.50.1860">
    <property type="match status" value="2"/>
</dbReference>
<sequence length="230" mass="25291">MKTIGVIAGVSWESSIDYYRILNEEVSRRLGGLHSARIAMYSVDFEDVEGPLSAGRRDEAAATIVEAGKSIQSAGADFFIICSNTMGMFTPDVEKATGMKGIFIADAVGKAIKEKGMKKVALLGTRFTMEETFYRNVLVERYGLEPMIPDDEGRKIVDDIIWHELCLGIIKDESREKYVRIIEDLAKKGAECAALSCTEIPLLIQQEHVSIPVFDSTLLHSLAAVDLALA</sequence>